<dbReference type="CDD" id="cd10322">
    <property type="entry name" value="SLC5sbd"/>
    <property type="match status" value="1"/>
</dbReference>
<evidence type="ECO:0000256" key="2">
    <source>
        <dbReference type="ARBA" id="ARBA00006434"/>
    </source>
</evidence>
<keyword evidence="3" id="KW-0813">Transport</keyword>
<evidence type="ECO:0000256" key="8">
    <source>
        <dbReference type="SAM" id="Phobius"/>
    </source>
</evidence>
<feature type="transmembrane region" description="Helical" evidence="8">
    <location>
        <begin position="216"/>
        <end position="237"/>
    </location>
</feature>
<comment type="caution">
    <text evidence="9">The sequence shown here is derived from an EMBL/GenBank/DDBJ whole genome shotgun (WGS) entry which is preliminary data.</text>
</comment>
<evidence type="ECO:0000256" key="4">
    <source>
        <dbReference type="ARBA" id="ARBA00022692"/>
    </source>
</evidence>
<feature type="transmembrane region" description="Helical" evidence="8">
    <location>
        <begin position="258"/>
        <end position="279"/>
    </location>
</feature>
<organism evidence="9 10">
    <name type="scientific">Eiseniibacteriota bacterium</name>
    <dbReference type="NCBI Taxonomy" id="2212470"/>
    <lineage>
        <taxon>Bacteria</taxon>
        <taxon>Candidatus Eiseniibacteriota</taxon>
    </lineage>
</organism>
<evidence type="ECO:0000256" key="1">
    <source>
        <dbReference type="ARBA" id="ARBA00004141"/>
    </source>
</evidence>
<evidence type="ECO:0000256" key="6">
    <source>
        <dbReference type="ARBA" id="ARBA00023136"/>
    </source>
</evidence>
<feature type="transmembrane region" description="Helical" evidence="8">
    <location>
        <begin position="45"/>
        <end position="63"/>
    </location>
</feature>
<gene>
    <name evidence="9" type="ORF">E6K73_01735</name>
</gene>
<feature type="transmembrane region" description="Helical" evidence="8">
    <location>
        <begin position="148"/>
        <end position="167"/>
    </location>
</feature>
<dbReference type="PANTHER" id="PTHR48086:SF7">
    <property type="entry name" value="SODIUM-SOLUTE SYMPORTER-RELATED"/>
    <property type="match status" value="1"/>
</dbReference>
<feature type="transmembrane region" description="Helical" evidence="8">
    <location>
        <begin position="75"/>
        <end position="94"/>
    </location>
</feature>
<dbReference type="Gene3D" id="1.20.1730.10">
    <property type="entry name" value="Sodium/glucose cotransporter"/>
    <property type="match status" value="1"/>
</dbReference>
<feature type="transmembrane region" description="Helical" evidence="8">
    <location>
        <begin position="308"/>
        <end position="334"/>
    </location>
</feature>
<evidence type="ECO:0000313" key="10">
    <source>
        <dbReference type="Proteomes" id="UP000320184"/>
    </source>
</evidence>
<feature type="transmembrane region" description="Helical" evidence="8">
    <location>
        <begin position="6"/>
        <end position="24"/>
    </location>
</feature>
<evidence type="ECO:0000256" key="5">
    <source>
        <dbReference type="ARBA" id="ARBA00022989"/>
    </source>
</evidence>
<dbReference type="InterPro" id="IPR050277">
    <property type="entry name" value="Sodium:Solute_Symporter"/>
</dbReference>
<reference evidence="9 10" key="1">
    <citation type="journal article" date="2019" name="Nat. Microbiol.">
        <title>Mediterranean grassland soil C-N compound turnover is dependent on rainfall and depth, and is mediated by genomically divergent microorganisms.</title>
        <authorList>
            <person name="Diamond S."/>
            <person name="Andeer P.F."/>
            <person name="Li Z."/>
            <person name="Crits-Christoph A."/>
            <person name="Burstein D."/>
            <person name="Anantharaman K."/>
            <person name="Lane K.R."/>
            <person name="Thomas B.C."/>
            <person name="Pan C."/>
            <person name="Northen T.R."/>
            <person name="Banfield J.F."/>
        </authorList>
    </citation>
    <scope>NUCLEOTIDE SEQUENCE [LARGE SCALE GENOMIC DNA]</scope>
    <source>
        <strain evidence="9">WS_3</strain>
    </source>
</reference>
<dbReference type="PROSITE" id="PS50283">
    <property type="entry name" value="NA_SOLUT_SYMP_3"/>
    <property type="match status" value="1"/>
</dbReference>
<comment type="subcellular location">
    <subcellularLocation>
        <location evidence="1">Membrane</location>
        <topology evidence="1">Multi-pass membrane protein</topology>
    </subcellularLocation>
</comment>
<keyword evidence="5 8" id="KW-1133">Transmembrane helix</keyword>
<dbReference type="PANTHER" id="PTHR48086">
    <property type="entry name" value="SODIUM/PROLINE SYMPORTER-RELATED"/>
    <property type="match status" value="1"/>
</dbReference>
<dbReference type="GO" id="GO:0022857">
    <property type="term" value="F:transmembrane transporter activity"/>
    <property type="evidence" value="ECO:0007669"/>
    <property type="project" value="InterPro"/>
</dbReference>
<keyword evidence="6 8" id="KW-0472">Membrane</keyword>
<dbReference type="EMBL" id="VBOT01000022">
    <property type="protein sequence ID" value="TMQ53106.1"/>
    <property type="molecule type" value="Genomic_DNA"/>
</dbReference>
<keyword evidence="4 8" id="KW-0812">Transmembrane</keyword>
<evidence type="ECO:0000256" key="7">
    <source>
        <dbReference type="RuleBase" id="RU362091"/>
    </source>
</evidence>
<protein>
    <submittedName>
        <fullName evidence="9">Sodium:solute symporter family protein</fullName>
    </submittedName>
</protein>
<dbReference type="GO" id="GO:0005886">
    <property type="term" value="C:plasma membrane"/>
    <property type="evidence" value="ECO:0007669"/>
    <property type="project" value="TreeGrafter"/>
</dbReference>
<dbReference type="AlphaFoldDB" id="A0A538SP18"/>
<feature type="transmembrane region" description="Helical" evidence="8">
    <location>
        <begin position="437"/>
        <end position="457"/>
    </location>
</feature>
<accession>A0A538SP18</accession>
<dbReference type="Pfam" id="PF00474">
    <property type="entry name" value="SSF"/>
    <property type="match status" value="1"/>
</dbReference>
<dbReference type="InterPro" id="IPR038377">
    <property type="entry name" value="Na/Glc_symporter_sf"/>
</dbReference>
<sequence length="482" mass="53079">MFSHSPLDWALVLAYFGFLATVWLRLLGRRLAAVDYLVAGRRVTLPAFVATLVATWYGGILGVGEYSYRYGVSNWLVFGVPYYIGALLFAWIFARRAREAALYTLPDLLERHYGRGPALLGALAVFVTSAPAAYVLMLGTLFSAMFHWPLIPCVVAAALFSVFYIHNGGLRTVVFTDQVQFVLMYAGFIVMLAFLVGRHGGLPFLERSLPASHFTWTGGNPAGAVLVWYFIALSTLVDPGFWQRAYAARDPKVARRGVLWSVAFWVLFDFLTTSTGMYARAVLPQLREPVFAFPELARVTLPPVALGLFYLAMIATVMSTIDSYGFIAATTIGRDLIWRLRRETGEEHLPHYSRIGLWVSAVFATALAIMKQSVIELWHDLGSITTPVLLVPVGTALLRRGRLDPRWTLAGMIAPFVVTLAWIAAKGASTPHGAGKYPWSIEPIYAGLAASLAVYGAGWTTRLARGAEAGTASPRIEEEWKT</sequence>
<evidence type="ECO:0000313" key="9">
    <source>
        <dbReference type="EMBL" id="TMQ53106.1"/>
    </source>
</evidence>
<feature type="transmembrane region" description="Helical" evidence="8">
    <location>
        <begin position="179"/>
        <end position="196"/>
    </location>
</feature>
<feature type="transmembrane region" description="Helical" evidence="8">
    <location>
        <begin position="407"/>
        <end position="425"/>
    </location>
</feature>
<comment type="similarity">
    <text evidence="2 7">Belongs to the sodium:solute symporter (SSF) (TC 2.A.21) family.</text>
</comment>
<name>A0A538SP18_UNCEI</name>
<feature type="transmembrane region" description="Helical" evidence="8">
    <location>
        <begin position="118"/>
        <end position="142"/>
    </location>
</feature>
<dbReference type="Proteomes" id="UP000320184">
    <property type="component" value="Unassembled WGS sequence"/>
</dbReference>
<evidence type="ECO:0000256" key="3">
    <source>
        <dbReference type="ARBA" id="ARBA00022448"/>
    </source>
</evidence>
<dbReference type="InterPro" id="IPR001734">
    <property type="entry name" value="Na/solute_symporter"/>
</dbReference>
<proteinExistence type="inferred from homology"/>